<dbReference type="Proteomes" id="UP000821853">
    <property type="component" value="Chromosome 4"/>
</dbReference>
<organism evidence="2 3">
    <name type="scientific">Haemaphysalis longicornis</name>
    <name type="common">Bush tick</name>
    <dbReference type="NCBI Taxonomy" id="44386"/>
    <lineage>
        <taxon>Eukaryota</taxon>
        <taxon>Metazoa</taxon>
        <taxon>Ecdysozoa</taxon>
        <taxon>Arthropoda</taxon>
        <taxon>Chelicerata</taxon>
        <taxon>Arachnida</taxon>
        <taxon>Acari</taxon>
        <taxon>Parasitiformes</taxon>
        <taxon>Ixodida</taxon>
        <taxon>Ixodoidea</taxon>
        <taxon>Ixodidae</taxon>
        <taxon>Haemaphysalinae</taxon>
        <taxon>Haemaphysalis</taxon>
    </lineage>
</organism>
<dbReference type="AlphaFoldDB" id="A0A9J6GG04"/>
<evidence type="ECO:0000313" key="2">
    <source>
        <dbReference type="EMBL" id="KAH9373721.1"/>
    </source>
</evidence>
<proteinExistence type="predicted"/>
<dbReference type="VEuPathDB" id="VectorBase:HLOH_056327"/>
<accession>A0A9J6GG04</accession>
<name>A0A9J6GG04_HAELO</name>
<gene>
    <name evidence="2" type="ORF">HPB48_018634</name>
</gene>
<feature type="compositionally biased region" description="Gly residues" evidence="1">
    <location>
        <begin position="75"/>
        <end position="86"/>
    </location>
</feature>
<dbReference type="EMBL" id="JABSTR010000006">
    <property type="protein sequence ID" value="KAH9373721.1"/>
    <property type="molecule type" value="Genomic_DNA"/>
</dbReference>
<keyword evidence="3" id="KW-1185">Reference proteome</keyword>
<evidence type="ECO:0000313" key="3">
    <source>
        <dbReference type="Proteomes" id="UP000821853"/>
    </source>
</evidence>
<evidence type="ECO:0000256" key="1">
    <source>
        <dbReference type="SAM" id="MobiDB-lite"/>
    </source>
</evidence>
<protein>
    <submittedName>
        <fullName evidence="2">Uncharacterized protein</fullName>
    </submittedName>
</protein>
<reference evidence="2 3" key="1">
    <citation type="journal article" date="2020" name="Cell">
        <title>Large-Scale Comparative Analyses of Tick Genomes Elucidate Their Genetic Diversity and Vector Capacities.</title>
        <authorList>
            <consortium name="Tick Genome and Microbiome Consortium (TIGMIC)"/>
            <person name="Jia N."/>
            <person name="Wang J."/>
            <person name="Shi W."/>
            <person name="Du L."/>
            <person name="Sun Y."/>
            <person name="Zhan W."/>
            <person name="Jiang J.F."/>
            <person name="Wang Q."/>
            <person name="Zhang B."/>
            <person name="Ji P."/>
            <person name="Bell-Sakyi L."/>
            <person name="Cui X.M."/>
            <person name="Yuan T.T."/>
            <person name="Jiang B.G."/>
            <person name="Yang W.F."/>
            <person name="Lam T.T."/>
            <person name="Chang Q.C."/>
            <person name="Ding S.J."/>
            <person name="Wang X.J."/>
            <person name="Zhu J.G."/>
            <person name="Ruan X.D."/>
            <person name="Zhao L."/>
            <person name="Wei J.T."/>
            <person name="Ye R.Z."/>
            <person name="Que T.C."/>
            <person name="Du C.H."/>
            <person name="Zhou Y.H."/>
            <person name="Cheng J.X."/>
            <person name="Dai P.F."/>
            <person name="Guo W.B."/>
            <person name="Han X.H."/>
            <person name="Huang E.J."/>
            <person name="Li L.F."/>
            <person name="Wei W."/>
            <person name="Gao Y.C."/>
            <person name="Liu J.Z."/>
            <person name="Shao H.Z."/>
            <person name="Wang X."/>
            <person name="Wang C.C."/>
            <person name="Yang T.C."/>
            <person name="Huo Q.B."/>
            <person name="Li W."/>
            <person name="Chen H.Y."/>
            <person name="Chen S.E."/>
            <person name="Zhou L.G."/>
            <person name="Ni X.B."/>
            <person name="Tian J.H."/>
            <person name="Sheng Y."/>
            <person name="Liu T."/>
            <person name="Pan Y.S."/>
            <person name="Xia L.Y."/>
            <person name="Li J."/>
            <person name="Zhao F."/>
            <person name="Cao W.C."/>
        </authorList>
    </citation>
    <scope>NUCLEOTIDE SEQUENCE [LARGE SCALE GENOMIC DNA]</scope>
    <source>
        <strain evidence="2">HaeL-2018</strain>
    </source>
</reference>
<sequence length="267" mass="28885">MRISLGVSARIERHKRRIAAPCKRASLLCAACIRFARKGKGHRLETRRRRTAKRLGGSSAAAAAAAAMERTRTGVAGGGERGGRNGGSRSFAAAADESEVGRARESGRTLGEEKARSLALCAWGFLFPLSLFLALRQRLQSKTPRSRVPIGPLRSRDCPCRVSAAAPCPLCCRMHAAAGEPRAHFHSRSGRGRNQGPSSSLRLLFEQPSFLGTGESRPLRQTTAAATAARPGRPHINIHLFLPSAPPTPPFHPRPYSFPLFFSFVTF</sequence>
<feature type="compositionally biased region" description="Basic and acidic residues" evidence="1">
    <location>
        <begin position="99"/>
        <end position="109"/>
    </location>
</feature>
<comment type="caution">
    <text evidence="2">The sequence shown here is derived from an EMBL/GenBank/DDBJ whole genome shotgun (WGS) entry which is preliminary data.</text>
</comment>
<feature type="region of interest" description="Disordered" evidence="1">
    <location>
        <begin position="47"/>
        <end position="109"/>
    </location>
</feature>
<feature type="compositionally biased region" description="Low complexity" evidence="1">
    <location>
        <begin position="54"/>
        <end position="67"/>
    </location>
</feature>